<name>A0AAV7QNX7_PLEWA</name>
<organism evidence="2 3">
    <name type="scientific">Pleurodeles waltl</name>
    <name type="common">Iberian ribbed newt</name>
    <dbReference type="NCBI Taxonomy" id="8319"/>
    <lineage>
        <taxon>Eukaryota</taxon>
        <taxon>Metazoa</taxon>
        <taxon>Chordata</taxon>
        <taxon>Craniata</taxon>
        <taxon>Vertebrata</taxon>
        <taxon>Euteleostomi</taxon>
        <taxon>Amphibia</taxon>
        <taxon>Batrachia</taxon>
        <taxon>Caudata</taxon>
        <taxon>Salamandroidea</taxon>
        <taxon>Salamandridae</taxon>
        <taxon>Pleurodelinae</taxon>
        <taxon>Pleurodeles</taxon>
    </lineage>
</organism>
<protein>
    <recommendedName>
        <fullName evidence="4">Clp R domain-containing protein</fullName>
    </recommendedName>
</protein>
<feature type="region of interest" description="Disordered" evidence="1">
    <location>
        <begin position="1"/>
        <end position="68"/>
    </location>
</feature>
<feature type="compositionally biased region" description="Polar residues" evidence="1">
    <location>
        <begin position="15"/>
        <end position="24"/>
    </location>
</feature>
<comment type="caution">
    <text evidence="2">The sequence shown here is derived from an EMBL/GenBank/DDBJ whole genome shotgun (WGS) entry which is preliminary data.</text>
</comment>
<accession>A0AAV7QNX7</accession>
<reference evidence="2" key="1">
    <citation type="journal article" date="2022" name="bioRxiv">
        <title>Sequencing and chromosome-scale assembly of the giantPleurodeles waltlgenome.</title>
        <authorList>
            <person name="Brown T."/>
            <person name="Elewa A."/>
            <person name="Iarovenko S."/>
            <person name="Subramanian E."/>
            <person name="Araus A.J."/>
            <person name="Petzold A."/>
            <person name="Susuki M."/>
            <person name="Suzuki K.-i.T."/>
            <person name="Hayashi T."/>
            <person name="Toyoda A."/>
            <person name="Oliveira C."/>
            <person name="Osipova E."/>
            <person name="Leigh N.D."/>
            <person name="Simon A."/>
            <person name="Yun M.H."/>
        </authorList>
    </citation>
    <scope>NUCLEOTIDE SEQUENCE</scope>
    <source>
        <strain evidence="2">20211129_DDA</strain>
        <tissue evidence="2">Liver</tissue>
    </source>
</reference>
<evidence type="ECO:0000256" key="1">
    <source>
        <dbReference type="SAM" id="MobiDB-lite"/>
    </source>
</evidence>
<keyword evidence="3" id="KW-1185">Reference proteome</keyword>
<feature type="compositionally biased region" description="Low complexity" evidence="1">
    <location>
        <begin position="25"/>
        <end position="36"/>
    </location>
</feature>
<evidence type="ECO:0008006" key="4">
    <source>
        <dbReference type="Google" id="ProtNLM"/>
    </source>
</evidence>
<dbReference type="AlphaFoldDB" id="A0AAV7QNX7"/>
<gene>
    <name evidence="2" type="ORF">NDU88_007393</name>
</gene>
<dbReference type="EMBL" id="JANPWB010000010">
    <property type="protein sequence ID" value="KAJ1141056.1"/>
    <property type="molecule type" value="Genomic_DNA"/>
</dbReference>
<proteinExistence type="predicted"/>
<sequence>MLPKSQPKPVAMSKSPCSLGQPTQSRRGPISGRSPSVARRPNPLWDPARRQPEPKIQGGRSSHRAFRPVSASLEPKLWHRGLSDMLHTARLTQAADEAGFCRTVQGSTRASEEHILLAILCRPRLGN</sequence>
<dbReference type="Proteomes" id="UP001066276">
    <property type="component" value="Chromosome 6"/>
</dbReference>
<evidence type="ECO:0000313" key="3">
    <source>
        <dbReference type="Proteomes" id="UP001066276"/>
    </source>
</evidence>
<evidence type="ECO:0000313" key="2">
    <source>
        <dbReference type="EMBL" id="KAJ1141056.1"/>
    </source>
</evidence>